<dbReference type="PROSITE" id="PS50268">
    <property type="entry name" value="CADHERIN_2"/>
    <property type="match status" value="1"/>
</dbReference>
<feature type="domain" description="Cadherin" evidence="4">
    <location>
        <begin position="135"/>
        <end position="250"/>
    </location>
</feature>
<evidence type="ECO:0000313" key="6">
    <source>
        <dbReference type="Proteomes" id="UP000645828"/>
    </source>
</evidence>
<dbReference type="AlphaFoldDB" id="A0A811ZES8"/>
<dbReference type="GO" id="GO:0016020">
    <property type="term" value="C:membrane"/>
    <property type="evidence" value="ECO:0007669"/>
    <property type="project" value="InterPro"/>
</dbReference>
<feature type="region of interest" description="Disordered" evidence="2">
    <location>
        <begin position="242"/>
        <end position="270"/>
    </location>
</feature>
<name>A0A811ZES8_NYCPR</name>
<evidence type="ECO:0000256" key="2">
    <source>
        <dbReference type="SAM" id="MobiDB-lite"/>
    </source>
</evidence>
<accession>A0A811ZES8</accession>
<proteinExistence type="predicted"/>
<dbReference type="GO" id="GO:0007156">
    <property type="term" value="P:homophilic cell adhesion via plasma membrane adhesion molecules"/>
    <property type="evidence" value="ECO:0007669"/>
    <property type="project" value="InterPro"/>
</dbReference>
<dbReference type="Proteomes" id="UP000645828">
    <property type="component" value="Unassembled WGS sequence"/>
</dbReference>
<evidence type="ECO:0000259" key="4">
    <source>
        <dbReference type="PROSITE" id="PS50268"/>
    </source>
</evidence>
<keyword evidence="3" id="KW-0812">Transmembrane</keyword>
<feature type="transmembrane region" description="Helical" evidence="3">
    <location>
        <begin position="12"/>
        <end position="30"/>
    </location>
</feature>
<keyword evidence="1" id="KW-0106">Calcium</keyword>
<keyword evidence="6" id="KW-1185">Reference proteome</keyword>
<dbReference type="GO" id="GO:0005509">
    <property type="term" value="F:calcium ion binding"/>
    <property type="evidence" value="ECO:0007669"/>
    <property type="project" value="UniProtKB-UniRule"/>
</dbReference>
<keyword evidence="3" id="KW-0472">Membrane</keyword>
<protein>
    <submittedName>
        <fullName evidence="5">(raccoon dog) hypothetical protein</fullName>
    </submittedName>
</protein>
<evidence type="ECO:0000313" key="5">
    <source>
        <dbReference type="EMBL" id="CAD7687150.1"/>
    </source>
</evidence>
<dbReference type="InterPro" id="IPR002126">
    <property type="entry name" value="Cadherin-like_dom"/>
</dbReference>
<feature type="compositionally biased region" description="Polar residues" evidence="2">
    <location>
        <begin position="243"/>
        <end position="260"/>
    </location>
</feature>
<comment type="caution">
    <text evidence="5">The sequence shown here is derived from an EMBL/GenBank/DDBJ whole genome shotgun (WGS) entry which is preliminary data.</text>
</comment>
<evidence type="ECO:0000256" key="1">
    <source>
        <dbReference type="PROSITE-ProRule" id="PRU00043"/>
    </source>
</evidence>
<dbReference type="Gene3D" id="2.60.40.60">
    <property type="entry name" value="Cadherins"/>
    <property type="match status" value="1"/>
</dbReference>
<keyword evidence="3" id="KW-1133">Transmembrane helix</keyword>
<gene>
    <name evidence="5" type="ORF">NYPRO_LOCUS19943</name>
</gene>
<organism evidence="5 6">
    <name type="scientific">Nyctereutes procyonoides</name>
    <name type="common">Raccoon dog</name>
    <name type="synonym">Canis procyonoides</name>
    <dbReference type="NCBI Taxonomy" id="34880"/>
    <lineage>
        <taxon>Eukaryota</taxon>
        <taxon>Metazoa</taxon>
        <taxon>Chordata</taxon>
        <taxon>Craniata</taxon>
        <taxon>Vertebrata</taxon>
        <taxon>Euteleostomi</taxon>
        <taxon>Mammalia</taxon>
        <taxon>Eutheria</taxon>
        <taxon>Laurasiatheria</taxon>
        <taxon>Carnivora</taxon>
        <taxon>Caniformia</taxon>
        <taxon>Canidae</taxon>
        <taxon>Nyctereutes</taxon>
    </lineage>
</organism>
<dbReference type="EMBL" id="CAJHUB010000763">
    <property type="protein sequence ID" value="CAD7687150.1"/>
    <property type="molecule type" value="Genomic_DNA"/>
</dbReference>
<sequence length="304" mass="34825">MSQCKQMHIKHTLFLLLVCFSIIIIIIRMSRINELNPIGTTSAFIFSIFGNNADWPFNNIKYTIVGGNLGSPPKFYIKPDTESQFRSTIIKLLVALERSIKDSRDFITSELRSNQAEIQNRLNKLQSKLDIYSPTRIPFIQLNCSDKDFPQEQLRYSIESGNTNNQFALQRLGVEPPSLATTQNFQYDVFQGIQEPMTFQLLIEVTDELGGNKASQLSATTIVVIHIAPACSRFFTHCHKHQQIQPNPTTKDPVQVSSAHNKLHRHSENTARPVRGNFYRRTTRVHMKNICHVIERIESIAREI</sequence>
<reference evidence="5" key="1">
    <citation type="submission" date="2020-12" db="EMBL/GenBank/DDBJ databases">
        <authorList>
            <consortium name="Molecular Ecology Group"/>
        </authorList>
    </citation>
    <scope>NUCLEOTIDE SEQUENCE</scope>
    <source>
        <strain evidence="5">TBG_1078</strain>
    </source>
</reference>
<evidence type="ECO:0000256" key="3">
    <source>
        <dbReference type="SAM" id="Phobius"/>
    </source>
</evidence>